<dbReference type="PANTHER" id="PTHR10652">
    <property type="entry name" value="ADENYLYL CYCLASE-ASSOCIATED PROTEIN"/>
    <property type="match status" value="1"/>
</dbReference>
<feature type="non-terminal residue" evidence="2">
    <location>
        <position position="1"/>
    </location>
</feature>
<dbReference type="InterPro" id="IPR036222">
    <property type="entry name" value="CAP_N_sf"/>
</dbReference>
<sequence length="111" mass="12353">MDVHATDNLPVLRDYNTIISGVFSSFVTLSRKIGGELPTMIDHVTCLFDAQQKFIQKALQSKKPTNDSEIQALIKPQSTEIEAVCDYTNKNRKSPFFHHLSAISEGIPAFG</sequence>
<dbReference type="GO" id="GO:0007015">
    <property type="term" value="P:actin filament organization"/>
    <property type="evidence" value="ECO:0007669"/>
    <property type="project" value="TreeGrafter"/>
</dbReference>
<dbReference type="GO" id="GO:0005737">
    <property type="term" value="C:cytoplasm"/>
    <property type="evidence" value="ECO:0007669"/>
    <property type="project" value="TreeGrafter"/>
</dbReference>
<dbReference type="GO" id="GO:0019933">
    <property type="term" value="P:cAMP-mediated signaling"/>
    <property type="evidence" value="ECO:0007669"/>
    <property type="project" value="TreeGrafter"/>
</dbReference>
<feature type="domain" description="CAP N-terminal" evidence="1">
    <location>
        <begin position="15"/>
        <end position="111"/>
    </location>
</feature>
<dbReference type="Proteomes" id="UP000681720">
    <property type="component" value="Unassembled WGS sequence"/>
</dbReference>
<dbReference type="GO" id="GO:0003779">
    <property type="term" value="F:actin binding"/>
    <property type="evidence" value="ECO:0007669"/>
    <property type="project" value="InterPro"/>
</dbReference>
<dbReference type="SUPFAM" id="SSF101278">
    <property type="entry name" value="N-terminal domain of adenylylcyclase associated protein, CAP"/>
    <property type="match status" value="1"/>
</dbReference>
<evidence type="ECO:0000259" key="1">
    <source>
        <dbReference type="Pfam" id="PF21938"/>
    </source>
</evidence>
<dbReference type="Gene3D" id="1.25.40.330">
    <property type="entry name" value="Adenylate cyclase-associated CAP, N-terminal domain"/>
    <property type="match status" value="1"/>
</dbReference>
<dbReference type="EMBL" id="CAJOBJ010369155">
    <property type="protein sequence ID" value="CAF5222593.1"/>
    <property type="molecule type" value="Genomic_DNA"/>
</dbReference>
<dbReference type="PANTHER" id="PTHR10652:SF0">
    <property type="entry name" value="ADENYLYL CYCLASE-ASSOCIATED PROTEIN"/>
    <property type="match status" value="1"/>
</dbReference>
<gene>
    <name evidence="2" type="ORF">GIL414_LOCUS85151</name>
</gene>
<dbReference type="Pfam" id="PF21938">
    <property type="entry name" value="CAP_N"/>
    <property type="match status" value="1"/>
</dbReference>
<evidence type="ECO:0000313" key="2">
    <source>
        <dbReference type="EMBL" id="CAF5222593.1"/>
    </source>
</evidence>
<dbReference type="AlphaFoldDB" id="A0A8S3K0Y9"/>
<proteinExistence type="predicted"/>
<evidence type="ECO:0000313" key="3">
    <source>
        <dbReference type="Proteomes" id="UP000681720"/>
    </source>
</evidence>
<organism evidence="2 3">
    <name type="scientific">Rotaria magnacalcarata</name>
    <dbReference type="NCBI Taxonomy" id="392030"/>
    <lineage>
        <taxon>Eukaryota</taxon>
        <taxon>Metazoa</taxon>
        <taxon>Spiralia</taxon>
        <taxon>Gnathifera</taxon>
        <taxon>Rotifera</taxon>
        <taxon>Eurotatoria</taxon>
        <taxon>Bdelloidea</taxon>
        <taxon>Philodinida</taxon>
        <taxon>Philodinidae</taxon>
        <taxon>Rotaria</taxon>
    </lineage>
</organism>
<dbReference type="InterPro" id="IPR001837">
    <property type="entry name" value="Adenylate_cyclase-assoc_CAP"/>
</dbReference>
<dbReference type="GO" id="GO:0008179">
    <property type="term" value="F:adenylate cyclase binding"/>
    <property type="evidence" value="ECO:0007669"/>
    <property type="project" value="TreeGrafter"/>
</dbReference>
<accession>A0A8S3K0Y9</accession>
<comment type="caution">
    <text evidence="2">The sequence shown here is derived from an EMBL/GenBank/DDBJ whole genome shotgun (WGS) entry which is preliminary data.</text>
</comment>
<protein>
    <recommendedName>
        <fullName evidence="1">CAP N-terminal domain-containing protein</fullName>
    </recommendedName>
</protein>
<name>A0A8S3K0Y9_9BILA</name>
<reference evidence="2" key="1">
    <citation type="submission" date="2021-02" db="EMBL/GenBank/DDBJ databases">
        <authorList>
            <person name="Nowell W R."/>
        </authorList>
    </citation>
    <scope>NUCLEOTIDE SEQUENCE</scope>
</reference>
<dbReference type="InterPro" id="IPR053950">
    <property type="entry name" value="CAP_N"/>
</dbReference>